<organism evidence="11 12">
    <name type="scientific">Dialister hominis</name>
    <dbReference type="NCBI Taxonomy" id="2582419"/>
    <lineage>
        <taxon>Bacteria</taxon>
        <taxon>Bacillati</taxon>
        <taxon>Bacillota</taxon>
        <taxon>Negativicutes</taxon>
        <taxon>Veillonellales</taxon>
        <taxon>Veillonellaceae</taxon>
        <taxon>Dialister</taxon>
    </lineage>
</organism>
<dbReference type="SUPFAM" id="SSF52833">
    <property type="entry name" value="Thioredoxin-like"/>
    <property type="match status" value="1"/>
</dbReference>
<keyword evidence="4" id="KW-0575">Peroxidase</keyword>
<accession>A0A8D4UW79</accession>
<dbReference type="PANTHER" id="PTHR10681">
    <property type="entry name" value="THIOREDOXIN PEROXIDASE"/>
    <property type="match status" value="1"/>
</dbReference>
<dbReference type="Proteomes" id="UP000320585">
    <property type="component" value="Chromosome"/>
</dbReference>
<dbReference type="EMBL" id="AP019697">
    <property type="protein sequence ID" value="BBK26167.1"/>
    <property type="molecule type" value="Genomic_DNA"/>
</dbReference>
<keyword evidence="12" id="KW-1185">Reference proteome</keyword>
<dbReference type="GeneID" id="92717298"/>
<keyword evidence="8" id="KW-0676">Redox-active center</keyword>
<dbReference type="Pfam" id="PF00578">
    <property type="entry name" value="AhpC-TSA"/>
    <property type="match status" value="1"/>
</dbReference>
<dbReference type="GO" id="GO:0006979">
    <property type="term" value="P:response to oxidative stress"/>
    <property type="evidence" value="ECO:0007669"/>
    <property type="project" value="TreeGrafter"/>
</dbReference>
<feature type="domain" description="Thioredoxin" evidence="10">
    <location>
        <begin position="2"/>
        <end position="157"/>
    </location>
</feature>
<dbReference type="InterPro" id="IPR024706">
    <property type="entry name" value="Peroxiredoxin_AhpC-typ"/>
</dbReference>
<sequence>MSMIDSEAQDFTVRAYQDYEFRPVTKEDLKGKWSVFFFYPADFTFVCPTELQDLQNHYEAFKKISCEIYSISCDSVYVHKAWHDHSQAIGKVEFPMIGDPGQVLTRAFDVLAKNGEESQRATFIIDPKCQVVGYEIISSNVGRDAEELLRKVEACQFVYEHGDMMCPAAWHPGDTPLVPGNDLISDIKKK</sequence>
<dbReference type="InterPro" id="IPR013766">
    <property type="entry name" value="Thioredoxin_domain"/>
</dbReference>
<dbReference type="Gene3D" id="3.40.30.10">
    <property type="entry name" value="Glutaredoxin"/>
    <property type="match status" value="1"/>
</dbReference>
<evidence type="ECO:0000256" key="7">
    <source>
        <dbReference type="ARBA" id="ARBA00023157"/>
    </source>
</evidence>
<keyword evidence="3" id="KW-0963">Cytoplasm</keyword>
<dbReference type="GO" id="GO:0042744">
    <property type="term" value="P:hydrogen peroxide catabolic process"/>
    <property type="evidence" value="ECO:0007669"/>
    <property type="project" value="TreeGrafter"/>
</dbReference>
<dbReference type="GO" id="GO:0008379">
    <property type="term" value="F:thioredoxin peroxidase activity"/>
    <property type="evidence" value="ECO:0007669"/>
    <property type="project" value="TreeGrafter"/>
</dbReference>
<evidence type="ECO:0000313" key="12">
    <source>
        <dbReference type="Proteomes" id="UP000320585"/>
    </source>
</evidence>
<reference evidence="12" key="1">
    <citation type="submission" date="2019-05" db="EMBL/GenBank/DDBJ databases">
        <title>Complete genome sequencing of Dialister sp. strain 5BBH33.</title>
        <authorList>
            <person name="Sakamoto M."/>
            <person name="Murakami T."/>
            <person name="Mori H."/>
        </authorList>
    </citation>
    <scope>NUCLEOTIDE SEQUENCE [LARGE SCALE GENOMIC DNA]</scope>
    <source>
        <strain evidence="12">5BBH33</strain>
    </source>
</reference>
<dbReference type="InterPro" id="IPR036249">
    <property type="entry name" value="Thioredoxin-like_sf"/>
</dbReference>
<comment type="similarity">
    <text evidence="2">Belongs to the peroxiredoxin family. AhpC/Prx1 subfamily.</text>
</comment>
<dbReference type="KEGG" id="dho:Dia5BBH33_21020"/>
<gene>
    <name evidence="11" type="primary">ahpC_2</name>
    <name evidence="11" type="ORF">Dia5BBH33_21020</name>
</gene>
<dbReference type="FunFam" id="3.40.30.10:FF:000002">
    <property type="entry name" value="Alkyl hydroperoxide reductase C"/>
    <property type="match status" value="1"/>
</dbReference>
<feature type="active site" description="Cysteine sulfenic acid (-SOH) intermediate; for peroxidase activity" evidence="9">
    <location>
        <position position="47"/>
    </location>
</feature>
<evidence type="ECO:0000256" key="6">
    <source>
        <dbReference type="ARBA" id="ARBA00023002"/>
    </source>
</evidence>
<evidence type="ECO:0000256" key="8">
    <source>
        <dbReference type="ARBA" id="ARBA00023284"/>
    </source>
</evidence>
<evidence type="ECO:0000256" key="3">
    <source>
        <dbReference type="ARBA" id="ARBA00022490"/>
    </source>
</evidence>
<evidence type="ECO:0000256" key="4">
    <source>
        <dbReference type="ARBA" id="ARBA00022559"/>
    </source>
</evidence>
<evidence type="ECO:0000256" key="9">
    <source>
        <dbReference type="PIRSR" id="PIRSR000239-1"/>
    </source>
</evidence>
<dbReference type="GO" id="GO:0005829">
    <property type="term" value="C:cytosol"/>
    <property type="evidence" value="ECO:0007669"/>
    <property type="project" value="TreeGrafter"/>
</dbReference>
<dbReference type="GO" id="GO:0033554">
    <property type="term" value="P:cellular response to stress"/>
    <property type="evidence" value="ECO:0007669"/>
    <property type="project" value="TreeGrafter"/>
</dbReference>
<dbReference type="AlphaFoldDB" id="A0A8D4UW79"/>
<dbReference type="RefSeq" id="WP_144269333.1">
    <property type="nucleotide sequence ID" value="NZ_AP019697.1"/>
</dbReference>
<dbReference type="InterPro" id="IPR050217">
    <property type="entry name" value="Peroxiredoxin"/>
</dbReference>
<evidence type="ECO:0000256" key="5">
    <source>
        <dbReference type="ARBA" id="ARBA00022862"/>
    </source>
</evidence>
<dbReference type="GO" id="GO:0045454">
    <property type="term" value="P:cell redox homeostasis"/>
    <property type="evidence" value="ECO:0007669"/>
    <property type="project" value="TreeGrafter"/>
</dbReference>
<dbReference type="PROSITE" id="PS51352">
    <property type="entry name" value="THIOREDOXIN_2"/>
    <property type="match status" value="1"/>
</dbReference>
<dbReference type="PANTHER" id="PTHR10681:SF121">
    <property type="entry name" value="ALKYL HYDROPEROXIDE REDUCTASE C"/>
    <property type="match status" value="1"/>
</dbReference>
<keyword evidence="5" id="KW-0049">Antioxidant</keyword>
<name>A0A8D4UW79_9FIRM</name>
<dbReference type="InterPro" id="IPR000866">
    <property type="entry name" value="AhpC/TSA"/>
</dbReference>
<keyword evidence="6" id="KW-0560">Oxidoreductase</keyword>
<comment type="subcellular location">
    <subcellularLocation>
        <location evidence="1">Cytoplasm</location>
    </subcellularLocation>
</comment>
<keyword evidence="7" id="KW-1015">Disulfide bond</keyword>
<evidence type="ECO:0000313" key="11">
    <source>
        <dbReference type="EMBL" id="BBK26167.1"/>
    </source>
</evidence>
<protein>
    <submittedName>
        <fullName evidence="11">Peroxiredoxin</fullName>
    </submittedName>
</protein>
<evidence type="ECO:0000259" key="10">
    <source>
        <dbReference type="PROSITE" id="PS51352"/>
    </source>
</evidence>
<evidence type="ECO:0000256" key="1">
    <source>
        <dbReference type="ARBA" id="ARBA00004496"/>
    </source>
</evidence>
<dbReference type="OrthoDB" id="9812811at2"/>
<dbReference type="CDD" id="cd03015">
    <property type="entry name" value="PRX_Typ2cys"/>
    <property type="match status" value="1"/>
</dbReference>
<proteinExistence type="inferred from homology"/>
<dbReference type="PIRSF" id="PIRSF000239">
    <property type="entry name" value="AHPC"/>
    <property type="match status" value="1"/>
</dbReference>
<evidence type="ECO:0000256" key="2">
    <source>
        <dbReference type="ARBA" id="ARBA00009796"/>
    </source>
</evidence>